<organism evidence="1 2">
    <name type="scientific">Smallanthus sonchifolius</name>
    <dbReference type="NCBI Taxonomy" id="185202"/>
    <lineage>
        <taxon>Eukaryota</taxon>
        <taxon>Viridiplantae</taxon>
        <taxon>Streptophyta</taxon>
        <taxon>Embryophyta</taxon>
        <taxon>Tracheophyta</taxon>
        <taxon>Spermatophyta</taxon>
        <taxon>Magnoliopsida</taxon>
        <taxon>eudicotyledons</taxon>
        <taxon>Gunneridae</taxon>
        <taxon>Pentapetalae</taxon>
        <taxon>asterids</taxon>
        <taxon>campanulids</taxon>
        <taxon>Asterales</taxon>
        <taxon>Asteraceae</taxon>
        <taxon>Asteroideae</taxon>
        <taxon>Heliantheae alliance</taxon>
        <taxon>Millerieae</taxon>
        <taxon>Smallanthus</taxon>
    </lineage>
</organism>
<proteinExistence type="predicted"/>
<reference evidence="1 2" key="2">
    <citation type="journal article" date="2022" name="Mol. Ecol. Resour.">
        <title>The genomes of chicory, endive, great burdock and yacon provide insights into Asteraceae paleo-polyploidization history and plant inulin production.</title>
        <authorList>
            <person name="Fan W."/>
            <person name="Wang S."/>
            <person name="Wang H."/>
            <person name="Wang A."/>
            <person name="Jiang F."/>
            <person name="Liu H."/>
            <person name="Zhao H."/>
            <person name="Xu D."/>
            <person name="Zhang Y."/>
        </authorList>
    </citation>
    <scope>NUCLEOTIDE SEQUENCE [LARGE SCALE GENOMIC DNA]</scope>
    <source>
        <strain evidence="2">cv. Yunnan</strain>
        <tissue evidence="1">Leaves</tissue>
    </source>
</reference>
<sequence>MAFECKVNTEIVLAKNSEVKSNPVVSSGKSLLIDSETVATNSGNSIHFAKLPIDVCLLNDHRTIADLPPALISEIFNCLGPKELGVVSCVSPSLYRIASDHHVWKEFYCERWGLPSAVPVSLNAECSDEKSWKALFVEREFRSKTFMGRSHTGNFIFTGGEDGGIHMFEITSHGCGSVRQLATWGSHTGPVYSLSFEFPWLVSASSDGKLSLIDVRKLLKNIQRSSSMKLIKKHDSSSGNSLDRKNMEPPQRMLHGSGGSLFCVGIGADRIICGGEEGTVRIWNFSQAFEMAKRVSALRALRLENRMRRRKLQNEMDSKGQRVDQCLIAAKSQMSGERNGLWYNKRGLTRKVKG</sequence>
<gene>
    <name evidence="1" type="ORF">L1987_20724</name>
</gene>
<name>A0ACB9IUF9_9ASTR</name>
<protein>
    <submittedName>
        <fullName evidence="1">Uncharacterized protein</fullName>
    </submittedName>
</protein>
<evidence type="ECO:0000313" key="2">
    <source>
        <dbReference type="Proteomes" id="UP001056120"/>
    </source>
</evidence>
<dbReference type="Proteomes" id="UP001056120">
    <property type="component" value="Linkage Group LG07"/>
</dbReference>
<evidence type="ECO:0000313" key="1">
    <source>
        <dbReference type="EMBL" id="KAI3811010.1"/>
    </source>
</evidence>
<reference evidence="2" key="1">
    <citation type="journal article" date="2022" name="Mol. Ecol. Resour.">
        <title>The genomes of chicory, endive, great burdock and yacon provide insights into Asteraceae palaeo-polyploidization history and plant inulin production.</title>
        <authorList>
            <person name="Fan W."/>
            <person name="Wang S."/>
            <person name="Wang H."/>
            <person name="Wang A."/>
            <person name="Jiang F."/>
            <person name="Liu H."/>
            <person name="Zhao H."/>
            <person name="Xu D."/>
            <person name="Zhang Y."/>
        </authorList>
    </citation>
    <scope>NUCLEOTIDE SEQUENCE [LARGE SCALE GENOMIC DNA]</scope>
    <source>
        <strain evidence="2">cv. Yunnan</strain>
    </source>
</reference>
<dbReference type="EMBL" id="CM042024">
    <property type="protein sequence ID" value="KAI3811010.1"/>
    <property type="molecule type" value="Genomic_DNA"/>
</dbReference>
<accession>A0ACB9IUF9</accession>
<comment type="caution">
    <text evidence="1">The sequence shown here is derived from an EMBL/GenBank/DDBJ whole genome shotgun (WGS) entry which is preliminary data.</text>
</comment>
<keyword evidence="2" id="KW-1185">Reference proteome</keyword>